<dbReference type="GeneID" id="8234197"/>
<dbReference type="eggNOG" id="ENOG502SZYM">
    <property type="taxonomic scope" value="Eukaryota"/>
</dbReference>
<dbReference type="InParanoid" id="E0VEC3"/>
<dbReference type="EnsemblMetazoa" id="PHUM130510-RA">
    <property type="protein sequence ID" value="PHUM130510-PA"/>
    <property type="gene ID" value="PHUM130510"/>
</dbReference>
<evidence type="ECO:0000313" key="4">
    <source>
        <dbReference type="Proteomes" id="UP000009046"/>
    </source>
</evidence>
<dbReference type="AlphaFoldDB" id="E0VEC3"/>
<dbReference type="EMBL" id="DS235090">
    <property type="protein sequence ID" value="EEB11729.1"/>
    <property type="molecule type" value="Genomic_DNA"/>
</dbReference>
<proteinExistence type="predicted"/>
<dbReference type="OrthoDB" id="7696163at2759"/>
<dbReference type="HOGENOM" id="CLU_1888259_0_0_1"/>
<dbReference type="Proteomes" id="UP000009046">
    <property type="component" value="Unassembled WGS sequence"/>
</dbReference>
<feature type="compositionally biased region" description="Polar residues" evidence="1">
    <location>
        <begin position="92"/>
        <end position="104"/>
    </location>
</feature>
<dbReference type="EMBL" id="AAZO01001513">
    <property type="status" value="NOT_ANNOTATED_CDS"/>
    <property type="molecule type" value="Genomic_DNA"/>
</dbReference>
<feature type="region of interest" description="Disordered" evidence="1">
    <location>
        <begin position="1"/>
        <end position="26"/>
    </location>
</feature>
<feature type="compositionally biased region" description="Polar residues" evidence="1">
    <location>
        <begin position="7"/>
        <end position="16"/>
    </location>
</feature>
<reference evidence="3" key="3">
    <citation type="submission" date="2020-05" db="UniProtKB">
        <authorList>
            <consortium name="EnsemblMetazoa"/>
        </authorList>
    </citation>
    <scope>IDENTIFICATION</scope>
    <source>
        <strain evidence="3">USDA</strain>
    </source>
</reference>
<gene>
    <name evidence="3" type="primary">8234197</name>
    <name evidence="2" type="ORF">Phum_PHUM130510</name>
</gene>
<feature type="compositionally biased region" description="Low complexity" evidence="1">
    <location>
        <begin position="54"/>
        <end position="63"/>
    </location>
</feature>
<organism>
    <name type="scientific">Pediculus humanus subsp. corporis</name>
    <name type="common">Body louse</name>
    <dbReference type="NCBI Taxonomy" id="121224"/>
    <lineage>
        <taxon>Eukaryota</taxon>
        <taxon>Metazoa</taxon>
        <taxon>Ecdysozoa</taxon>
        <taxon>Arthropoda</taxon>
        <taxon>Hexapoda</taxon>
        <taxon>Insecta</taxon>
        <taxon>Pterygota</taxon>
        <taxon>Neoptera</taxon>
        <taxon>Paraneoptera</taxon>
        <taxon>Psocodea</taxon>
        <taxon>Troctomorpha</taxon>
        <taxon>Phthiraptera</taxon>
        <taxon>Anoplura</taxon>
        <taxon>Pediculidae</taxon>
        <taxon>Pediculus</taxon>
    </lineage>
</organism>
<dbReference type="KEGG" id="phu:Phum_PHUM130510"/>
<sequence>MDVYKLDQSTIGSTIGNAPPPEKIQPQVTFDAGAEFNLSFFDNPDDHESTQGFSDPGSVGSVPEPSPPPPPTSTQPTTHQQGTSSSSNLNLVQLQPPTSSNNSKQEMEKLVWEIKKQTHAQNTLVTHSRKINEFT</sequence>
<dbReference type="RefSeq" id="XP_002424467.1">
    <property type="nucleotide sequence ID" value="XM_002424422.1"/>
</dbReference>
<reference evidence="2" key="2">
    <citation type="submission" date="2007-04" db="EMBL/GenBank/DDBJ databases">
        <title>The genome of the human body louse.</title>
        <authorList>
            <consortium name="The Human Body Louse Genome Consortium"/>
            <person name="Kirkness E."/>
            <person name="Walenz B."/>
            <person name="Hass B."/>
            <person name="Bruggner R."/>
            <person name="Strausberg R."/>
        </authorList>
    </citation>
    <scope>NUCLEOTIDE SEQUENCE</scope>
    <source>
        <strain evidence="2">USDA</strain>
    </source>
</reference>
<reference evidence="2" key="1">
    <citation type="submission" date="2007-04" db="EMBL/GenBank/DDBJ databases">
        <title>Annotation of Pediculus humanus corporis strain USDA.</title>
        <authorList>
            <person name="Kirkness E."/>
            <person name="Hannick L."/>
            <person name="Hass B."/>
            <person name="Bruggner R."/>
            <person name="Lawson D."/>
            <person name="Bidwell S."/>
            <person name="Joardar V."/>
            <person name="Caler E."/>
            <person name="Walenz B."/>
            <person name="Inman J."/>
            <person name="Schobel S."/>
            <person name="Galinsky K."/>
            <person name="Amedeo P."/>
            <person name="Strausberg R."/>
        </authorList>
    </citation>
    <scope>NUCLEOTIDE SEQUENCE</scope>
    <source>
        <strain evidence="2">USDA</strain>
    </source>
</reference>
<dbReference type="STRING" id="121224.E0VEC3"/>
<dbReference type="CTD" id="8234197"/>
<accession>E0VEC3</accession>
<dbReference type="VEuPathDB" id="VectorBase:PHUM130510"/>
<keyword evidence="4" id="KW-1185">Reference proteome</keyword>
<protein>
    <submittedName>
        <fullName evidence="2 3">Uncharacterized protein</fullName>
    </submittedName>
</protein>
<evidence type="ECO:0000256" key="1">
    <source>
        <dbReference type="SAM" id="MobiDB-lite"/>
    </source>
</evidence>
<name>E0VEC3_PEDHC</name>
<feature type="compositionally biased region" description="Pro residues" evidence="1">
    <location>
        <begin position="64"/>
        <end position="73"/>
    </location>
</feature>
<evidence type="ECO:0000313" key="2">
    <source>
        <dbReference type="EMBL" id="EEB11729.1"/>
    </source>
</evidence>
<feature type="region of interest" description="Disordered" evidence="1">
    <location>
        <begin position="38"/>
        <end position="110"/>
    </location>
</feature>
<evidence type="ECO:0000313" key="3">
    <source>
        <dbReference type="EnsemblMetazoa" id="PHUM130510-PA"/>
    </source>
</evidence>
<feature type="compositionally biased region" description="Low complexity" evidence="1">
    <location>
        <begin position="74"/>
        <end position="91"/>
    </location>
</feature>